<dbReference type="RefSeq" id="WP_109253542.1">
    <property type="nucleotide sequence ID" value="NZ_QEXV01000005.1"/>
</dbReference>
<evidence type="ECO:0000256" key="1">
    <source>
        <dbReference type="SAM" id="SignalP"/>
    </source>
</evidence>
<dbReference type="Pfam" id="PF13449">
    <property type="entry name" value="Phytase-like"/>
    <property type="match status" value="1"/>
</dbReference>
<evidence type="ECO:0000259" key="2">
    <source>
        <dbReference type="Pfam" id="PF13449"/>
    </source>
</evidence>
<name>A0A2U2BS44_9PROT</name>
<organism evidence="3 4">
    <name type="scientific">Marinicauda salina</name>
    <dbReference type="NCBI Taxonomy" id="2135793"/>
    <lineage>
        <taxon>Bacteria</taxon>
        <taxon>Pseudomonadati</taxon>
        <taxon>Pseudomonadota</taxon>
        <taxon>Alphaproteobacteria</taxon>
        <taxon>Maricaulales</taxon>
        <taxon>Maricaulaceae</taxon>
        <taxon>Marinicauda</taxon>
    </lineage>
</organism>
<dbReference type="SUPFAM" id="SSF75011">
    <property type="entry name" value="3-carboxy-cis,cis-mucoante lactonizing enzyme"/>
    <property type="match status" value="1"/>
</dbReference>
<evidence type="ECO:0000313" key="4">
    <source>
        <dbReference type="Proteomes" id="UP000245168"/>
    </source>
</evidence>
<protein>
    <recommendedName>
        <fullName evidence="2">Phytase-like domain-containing protein</fullName>
    </recommendedName>
</protein>
<sequence>MIRLAAVFAPGLLFAAACEAGEAEIAVSAAPVPLFPDAPEERALDGLRYAGGLELASDHDLFGGWSAIEISPDGNRLLAASDRGAWLTARLDYDARGDLAGVSDVEIAPMLGPDGTALSGNAADAEGLAALGEGRVAVSFERDHRLAVYDPGADWSGIAEAVPEPLPAPPGADRLRSNGGLEALAVAGGGLWAGVEYPIIDGQTHTVWRYDLADLSVEPVGHSLRLALGFGLTGMAEAGDGDLVIVERFWARETGARILINRAPTSLIREDGANFSDDGPTRLARLDPEMTVDNFEGAAIARIDGRERLFLISDDNFSADQRTLLMSFEFAEAPAAE</sequence>
<proteinExistence type="predicted"/>
<dbReference type="AlphaFoldDB" id="A0A2U2BS44"/>
<keyword evidence="4" id="KW-1185">Reference proteome</keyword>
<accession>A0A2U2BS44</accession>
<feature type="signal peptide" evidence="1">
    <location>
        <begin position="1"/>
        <end position="20"/>
    </location>
</feature>
<comment type="caution">
    <text evidence="3">The sequence shown here is derived from an EMBL/GenBank/DDBJ whole genome shotgun (WGS) entry which is preliminary data.</text>
</comment>
<feature type="domain" description="Phytase-like" evidence="2">
    <location>
        <begin position="62"/>
        <end position="317"/>
    </location>
</feature>
<evidence type="ECO:0000313" key="3">
    <source>
        <dbReference type="EMBL" id="PWE16819.1"/>
    </source>
</evidence>
<dbReference type="OrthoDB" id="9798693at2"/>
<dbReference type="Proteomes" id="UP000245168">
    <property type="component" value="Unassembled WGS sequence"/>
</dbReference>
<feature type="chain" id="PRO_5015513666" description="Phytase-like domain-containing protein" evidence="1">
    <location>
        <begin position="21"/>
        <end position="337"/>
    </location>
</feature>
<dbReference type="EMBL" id="QEXV01000005">
    <property type="protein sequence ID" value="PWE16819.1"/>
    <property type="molecule type" value="Genomic_DNA"/>
</dbReference>
<gene>
    <name evidence="3" type="ORF">DDZ18_11545</name>
</gene>
<reference evidence="4" key="1">
    <citation type="submission" date="2018-05" db="EMBL/GenBank/DDBJ databases">
        <authorList>
            <person name="Liu B.-T."/>
        </authorList>
    </citation>
    <scope>NUCLEOTIDE SEQUENCE [LARGE SCALE GENOMIC DNA]</scope>
    <source>
        <strain evidence="4">WD6-1</strain>
    </source>
</reference>
<keyword evidence="1" id="KW-0732">Signal</keyword>
<dbReference type="InterPro" id="IPR027372">
    <property type="entry name" value="Phytase-like_dom"/>
</dbReference>
<dbReference type="InterPro" id="IPR014567">
    <property type="entry name" value="UCP031900"/>
</dbReference>
<dbReference type="PIRSF" id="PIRSF031900">
    <property type="entry name" value="UCP031900"/>
    <property type="match status" value="1"/>
</dbReference>
<dbReference type="PROSITE" id="PS51257">
    <property type="entry name" value="PROKAR_LIPOPROTEIN"/>
    <property type="match status" value="1"/>
</dbReference>